<dbReference type="GO" id="GO:0003723">
    <property type="term" value="F:RNA binding"/>
    <property type="evidence" value="ECO:0007669"/>
    <property type="project" value="UniProtKB-UniRule"/>
</dbReference>
<comment type="function">
    <text evidence="7">Component of the eukaryotic translation initiation factor 3 (eIF-3) complex, which is involved in protein synthesis and, together with other initiation factors, stimulates binding of mRNA and methionyl-tRNAi to the 40S ribosome.</text>
</comment>
<dbReference type="GO" id="GO:0031369">
    <property type="term" value="F:translation initiation factor binding"/>
    <property type="evidence" value="ECO:0007669"/>
    <property type="project" value="InterPro"/>
</dbReference>
<evidence type="ECO:0000259" key="8">
    <source>
        <dbReference type="Pfam" id="PF08662"/>
    </source>
</evidence>
<comment type="subcellular location">
    <subcellularLocation>
        <location evidence="1 6 7">Cytoplasm</location>
    </subcellularLocation>
</comment>
<dbReference type="EMBL" id="MCGR01000002">
    <property type="protein sequence ID" value="ORY91635.1"/>
    <property type="molecule type" value="Genomic_DNA"/>
</dbReference>
<dbReference type="GO" id="GO:0003743">
    <property type="term" value="F:translation initiation factor activity"/>
    <property type="evidence" value="ECO:0007669"/>
    <property type="project" value="UniProtKB-UniRule"/>
</dbReference>
<evidence type="ECO:0000313" key="10">
    <source>
        <dbReference type="Proteomes" id="UP000193467"/>
    </source>
</evidence>
<dbReference type="GO" id="GO:0016282">
    <property type="term" value="C:eukaryotic 43S preinitiation complex"/>
    <property type="evidence" value="ECO:0007669"/>
    <property type="project" value="UniProtKB-UniRule"/>
</dbReference>
<dbReference type="Proteomes" id="UP000193467">
    <property type="component" value="Unassembled WGS sequence"/>
</dbReference>
<dbReference type="GO" id="GO:0005852">
    <property type="term" value="C:eukaryotic translation initiation factor 3 complex"/>
    <property type="evidence" value="ECO:0007669"/>
    <property type="project" value="UniProtKB-UniRule"/>
</dbReference>
<evidence type="ECO:0000256" key="3">
    <source>
        <dbReference type="ARBA" id="ARBA00022540"/>
    </source>
</evidence>
<dbReference type="InterPro" id="IPR012677">
    <property type="entry name" value="Nucleotide-bd_a/b_plait_sf"/>
</dbReference>
<proteinExistence type="inferred from homology"/>
<dbReference type="InterPro" id="IPR011400">
    <property type="entry name" value="EIF3B"/>
</dbReference>
<evidence type="ECO:0000313" key="9">
    <source>
        <dbReference type="EMBL" id="ORY91635.1"/>
    </source>
</evidence>
<dbReference type="CDD" id="cd12278">
    <property type="entry name" value="RRM_eIF3B"/>
    <property type="match status" value="1"/>
</dbReference>
<dbReference type="STRING" id="106004.A0A1Y2G2N3"/>
<dbReference type="InterPro" id="IPR013979">
    <property type="entry name" value="TIF_beta_prop-like"/>
</dbReference>
<dbReference type="FunCoup" id="A0A1Y2G2N3">
    <property type="interactions" value="876"/>
</dbReference>
<dbReference type="Pfam" id="PF08662">
    <property type="entry name" value="eIF2A"/>
    <property type="match status" value="1"/>
</dbReference>
<dbReference type="InterPro" id="IPR015943">
    <property type="entry name" value="WD40/YVTN_repeat-like_dom_sf"/>
</dbReference>
<dbReference type="FunFam" id="2.130.10.10:FF:000947">
    <property type="entry name" value="Eukaryotic translation initiation factor 3 subunit B"/>
    <property type="match status" value="1"/>
</dbReference>
<keyword evidence="2 6" id="KW-0963">Cytoplasm</keyword>
<dbReference type="PANTHER" id="PTHR14068">
    <property type="entry name" value="EUKARYOTIC TRANSLATION INITIATION FACTOR 3 EIF3 -RELATED"/>
    <property type="match status" value="1"/>
</dbReference>
<comment type="similarity">
    <text evidence="6 7">Belongs to the eIF-3 subunit B family.</text>
</comment>
<keyword evidence="5 6" id="KW-0648">Protein biosynthesis</keyword>
<organism evidence="9 10">
    <name type="scientific">Leucosporidium creatinivorum</name>
    <dbReference type="NCBI Taxonomy" id="106004"/>
    <lineage>
        <taxon>Eukaryota</taxon>
        <taxon>Fungi</taxon>
        <taxon>Dikarya</taxon>
        <taxon>Basidiomycota</taxon>
        <taxon>Pucciniomycotina</taxon>
        <taxon>Microbotryomycetes</taxon>
        <taxon>Leucosporidiales</taxon>
        <taxon>Leucosporidium</taxon>
    </lineage>
</organism>
<evidence type="ECO:0000256" key="7">
    <source>
        <dbReference type="PIRNR" id="PIRNR036424"/>
    </source>
</evidence>
<sequence>MASYDHEDIDYSDLEQRYASQYVSPLDSVVILDGAPVVGPDRADKLIGAIVKSASKEAGLTVPRSAFEMPTESDGQSKGFMFVTLNNPTEAQAFQRALHEFKFDKRHTFRVVPFADVGNYEQLEETYVEPPTEEWAPREHFRAWLADPAGRDQFVLYRGDDVQIAWNNKGGAQEIAHERSRWTESYTQWSPYGTLFATIHGPGVALWGGSSFERLNRFAHPEVKLIDFSPFERYLVTWSPRPIEASTDTRGPSPFTEEDEGNQVAVWDVMTGALLRTFPMVGEPNSELNKRIVWPMFKWSPDEKYLGRVTPGQQISIYEVPSMGLLGKKSLKVDGVVDFEWSPLSDKEREAVEDEKAGRVKADDKKKAAVPIRENTIAFWTPEVQNQPARVTLMHLPSRTTIRSKNLFNVHDCKIHWQSNGDYLCVKVDRHTKTGKTRYCNLELFRVREKDCPVQVIEIKDAVTAFAWEPKGQRFVLITTADPNLGQVAPGVLLKTSVSFYGYDSRKGDFLVQKTFDNKNSNSVYWSPKGRHVLIATLGSNSKFDIDFWDLDLDREDKATENDPGAGIRLITTVEHYGLTDIEWDPSGRYVATSASTWMSSMESGYAIWDFKGVELQKHTLDKFKQFLWRPRPPTLLTRDDQKKIRKNLREYSRQFEEQDQLEASNVSSELIALRKRLIEEWNAWRRVAKDEIERRRVELGRSKKAALQRSEEAENADEVVEEWVEEVVSEVIEVVA</sequence>
<keyword evidence="3 6" id="KW-0396">Initiation factor</keyword>
<evidence type="ECO:0000256" key="2">
    <source>
        <dbReference type="ARBA" id="ARBA00022490"/>
    </source>
</evidence>
<gene>
    <name evidence="6" type="primary">PRT1</name>
    <name evidence="9" type="ORF">BCR35DRAFT_298880</name>
</gene>
<dbReference type="GO" id="GO:0033290">
    <property type="term" value="C:eukaryotic 48S preinitiation complex"/>
    <property type="evidence" value="ECO:0007669"/>
    <property type="project" value="UniProtKB-UniRule"/>
</dbReference>
<dbReference type="Gene3D" id="2.130.10.10">
    <property type="entry name" value="YVTN repeat-like/Quinoprotein amine dehydrogenase"/>
    <property type="match status" value="2"/>
</dbReference>
<dbReference type="SUPFAM" id="SSF82171">
    <property type="entry name" value="DPP6 N-terminal domain-like"/>
    <property type="match status" value="1"/>
</dbReference>
<dbReference type="Gene3D" id="3.30.70.330">
    <property type="match status" value="1"/>
</dbReference>
<dbReference type="PANTHER" id="PTHR14068:SF0">
    <property type="entry name" value="EUKARYOTIC TRANSLATION INITIATION FACTOR 3 SUBUNIT B"/>
    <property type="match status" value="1"/>
</dbReference>
<feature type="domain" description="Translation initiation factor beta propellor-like" evidence="8">
    <location>
        <begin position="405"/>
        <end position="626"/>
    </location>
</feature>
<dbReference type="GO" id="GO:0001732">
    <property type="term" value="P:formation of cytoplasmic translation initiation complex"/>
    <property type="evidence" value="ECO:0007669"/>
    <property type="project" value="UniProtKB-UniRule"/>
</dbReference>
<evidence type="ECO:0000256" key="1">
    <source>
        <dbReference type="ARBA" id="ARBA00004496"/>
    </source>
</evidence>
<evidence type="ECO:0000256" key="5">
    <source>
        <dbReference type="ARBA" id="ARBA00022917"/>
    </source>
</evidence>
<dbReference type="AlphaFoldDB" id="A0A1Y2G2N3"/>
<comment type="function">
    <text evidence="6">RNA-binding component of the eukaryotic translation initiation factor 3 (eIF-3) complex, which is involved in protein synthesis of a specialized repertoire of mRNAs and, together with other initiation factors, stimulates binding of mRNA and methionyl-tRNAi to the 40S ribosome. The eIF-3 complex specifically targets and initiates translation of a subset of mRNAs involved in cell proliferation.</text>
</comment>
<evidence type="ECO:0000256" key="6">
    <source>
        <dbReference type="HAMAP-Rule" id="MF_03001"/>
    </source>
</evidence>
<comment type="caution">
    <text evidence="9">The sequence shown here is derived from an EMBL/GenBank/DDBJ whole genome shotgun (WGS) entry which is preliminary data.</text>
</comment>
<protein>
    <recommendedName>
        <fullName evidence="6">Eukaryotic translation initiation factor 3 subunit B</fullName>
        <shortName evidence="6">eIF3b</shortName>
    </recommendedName>
    <alternativeName>
        <fullName evidence="6">Eukaryotic translation initiation factor 3 90 kDa subunit homolog</fullName>
        <shortName evidence="6">eIF3 p90</shortName>
    </alternativeName>
    <alternativeName>
        <fullName evidence="6">Translation initiation factor eIF3, p90 subunit homolog</fullName>
    </alternativeName>
</protein>
<dbReference type="OrthoDB" id="10250414at2759"/>
<dbReference type="InterPro" id="IPR034363">
    <property type="entry name" value="eIF3B_RRM"/>
</dbReference>
<dbReference type="PIRSF" id="PIRSF036424">
    <property type="entry name" value="eIF3b"/>
    <property type="match status" value="1"/>
</dbReference>
<evidence type="ECO:0000256" key="4">
    <source>
        <dbReference type="ARBA" id="ARBA00022884"/>
    </source>
</evidence>
<accession>A0A1Y2G2N3</accession>
<keyword evidence="10" id="KW-1185">Reference proteome</keyword>
<comment type="subunit">
    <text evidence="6 7">Component of the eukaryotic translation initiation factor 3 (eIF-3) complex.</text>
</comment>
<dbReference type="HAMAP" id="MF_03001">
    <property type="entry name" value="eIF3b"/>
    <property type="match status" value="1"/>
</dbReference>
<dbReference type="InParanoid" id="A0A1Y2G2N3"/>
<reference evidence="9 10" key="1">
    <citation type="submission" date="2016-07" db="EMBL/GenBank/DDBJ databases">
        <title>Pervasive Adenine N6-methylation of Active Genes in Fungi.</title>
        <authorList>
            <consortium name="DOE Joint Genome Institute"/>
            <person name="Mondo S.J."/>
            <person name="Dannebaum R.O."/>
            <person name="Kuo R.C."/>
            <person name="Labutti K."/>
            <person name="Haridas S."/>
            <person name="Kuo A."/>
            <person name="Salamov A."/>
            <person name="Ahrendt S.R."/>
            <person name="Lipzen A."/>
            <person name="Sullivan W."/>
            <person name="Andreopoulos W.B."/>
            <person name="Clum A."/>
            <person name="Lindquist E."/>
            <person name="Daum C."/>
            <person name="Ramamoorthy G.K."/>
            <person name="Gryganskyi A."/>
            <person name="Culley D."/>
            <person name="Magnuson J.K."/>
            <person name="James T.Y."/>
            <person name="O'Malley M.A."/>
            <person name="Stajich J.E."/>
            <person name="Spatafora J.W."/>
            <person name="Visel A."/>
            <person name="Grigoriev I.V."/>
        </authorList>
    </citation>
    <scope>NUCLEOTIDE SEQUENCE [LARGE SCALE GENOMIC DNA]</scope>
    <source>
        <strain evidence="9 10">62-1032</strain>
    </source>
</reference>
<keyword evidence="4 6" id="KW-0694">RNA-binding</keyword>
<name>A0A1Y2G2N3_9BASI</name>